<organism evidence="1 2">
    <name type="scientific">Brassica cretica</name>
    <name type="common">Mustard</name>
    <dbReference type="NCBI Taxonomy" id="69181"/>
    <lineage>
        <taxon>Eukaryota</taxon>
        <taxon>Viridiplantae</taxon>
        <taxon>Streptophyta</taxon>
        <taxon>Embryophyta</taxon>
        <taxon>Tracheophyta</taxon>
        <taxon>Spermatophyta</taxon>
        <taxon>Magnoliopsida</taxon>
        <taxon>eudicotyledons</taxon>
        <taxon>Gunneridae</taxon>
        <taxon>Pentapetalae</taxon>
        <taxon>rosids</taxon>
        <taxon>malvids</taxon>
        <taxon>Brassicales</taxon>
        <taxon>Brassicaceae</taxon>
        <taxon>Brassiceae</taxon>
        <taxon>Brassica</taxon>
    </lineage>
</organism>
<evidence type="ECO:0000313" key="1">
    <source>
        <dbReference type="EMBL" id="KAF3588040.1"/>
    </source>
</evidence>
<gene>
    <name evidence="1" type="ORF">F2Q69_00029745</name>
</gene>
<proteinExistence type="predicted"/>
<name>A0A8S9S4C0_BRACR</name>
<evidence type="ECO:0000313" key="2">
    <source>
        <dbReference type="Proteomes" id="UP000712600"/>
    </source>
</evidence>
<dbReference type="AlphaFoldDB" id="A0A8S9S4C0"/>
<accession>A0A8S9S4C0</accession>
<dbReference type="EMBL" id="QGKX02000088">
    <property type="protein sequence ID" value="KAF3588040.1"/>
    <property type="molecule type" value="Genomic_DNA"/>
</dbReference>
<sequence>MYRLNLQPYSVHLLIQEGDITRVQAWITLKRPELPMDSWVPLLTRLTPPREKLYCSSCRFKVRLVLHGAGCHKKKIPSSHYGHITIFEGSKVCKAQSEITGV</sequence>
<comment type="caution">
    <text evidence="1">The sequence shown here is derived from an EMBL/GenBank/DDBJ whole genome shotgun (WGS) entry which is preliminary data.</text>
</comment>
<reference evidence="1" key="1">
    <citation type="submission" date="2019-12" db="EMBL/GenBank/DDBJ databases">
        <title>Genome sequencing and annotation of Brassica cretica.</title>
        <authorList>
            <person name="Studholme D.J."/>
            <person name="Sarris P."/>
        </authorList>
    </citation>
    <scope>NUCLEOTIDE SEQUENCE</scope>
    <source>
        <strain evidence="1">PFS-109/04</strain>
        <tissue evidence="1">Leaf</tissue>
    </source>
</reference>
<protein>
    <submittedName>
        <fullName evidence="1">Uncharacterized protein</fullName>
    </submittedName>
</protein>
<dbReference type="Proteomes" id="UP000712600">
    <property type="component" value="Unassembled WGS sequence"/>
</dbReference>